<protein>
    <submittedName>
        <fullName evidence="4">ABC-type polysaccharide/polyol phosphate transport system</fullName>
    </submittedName>
</protein>
<dbReference type="PANTHER" id="PTHR46743:SF2">
    <property type="entry name" value="TEICHOIC ACIDS EXPORT ATP-BINDING PROTEIN TAGH"/>
    <property type="match status" value="1"/>
</dbReference>
<dbReference type="InterPro" id="IPR003593">
    <property type="entry name" value="AAA+_ATPase"/>
</dbReference>
<organism evidence="4 5">
    <name type="scientific">Paramagnetospirillum magneticum (strain ATCC 700264 / AMB-1)</name>
    <name type="common">Magnetospirillum magneticum</name>
    <dbReference type="NCBI Taxonomy" id="342108"/>
    <lineage>
        <taxon>Bacteria</taxon>
        <taxon>Pseudomonadati</taxon>
        <taxon>Pseudomonadota</taxon>
        <taxon>Alphaproteobacteria</taxon>
        <taxon>Rhodospirillales</taxon>
        <taxon>Magnetospirillaceae</taxon>
        <taxon>Paramagnetospirillum</taxon>
    </lineage>
</organism>
<keyword evidence="5" id="KW-1185">Reference proteome</keyword>
<dbReference type="RefSeq" id="WP_011383483.1">
    <property type="nucleotide sequence ID" value="NC_007626.1"/>
</dbReference>
<dbReference type="OrthoDB" id="9778870at2"/>
<dbReference type="InterPro" id="IPR003439">
    <property type="entry name" value="ABC_transporter-like_ATP-bd"/>
</dbReference>
<dbReference type="GO" id="GO:0005524">
    <property type="term" value="F:ATP binding"/>
    <property type="evidence" value="ECO:0007669"/>
    <property type="project" value="UniProtKB-KW"/>
</dbReference>
<keyword evidence="2" id="KW-0067">ATP-binding</keyword>
<dbReference type="EMBL" id="AP007255">
    <property type="protein sequence ID" value="BAE49874.1"/>
    <property type="molecule type" value="Genomic_DNA"/>
</dbReference>
<dbReference type="Proteomes" id="UP000007058">
    <property type="component" value="Chromosome"/>
</dbReference>
<dbReference type="Gene3D" id="3.40.50.300">
    <property type="entry name" value="P-loop containing nucleotide triphosphate hydrolases"/>
    <property type="match status" value="1"/>
</dbReference>
<keyword evidence="1" id="KW-0547">Nucleotide-binding</keyword>
<evidence type="ECO:0000259" key="3">
    <source>
        <dbReference type="PROSITE" id="PS50893"/>
    </source>
</evidence>
<sequence length="244" mass="25949">MMARLELQDVTVTYRLYDAEGRSFTRSLLKGAGGSGAMTVSALDSMSLSIEAGSRIAVLGSNSSGKTTLLRVMAGLLPPKSGTILRDGKPGAVFGMGFGVDPEASLGDLALAQGLLMGLTLAEASAKVRHILEFSGVSDHGMSKARITPPGILARLGIASALCLDADIILLDEVLELVDPVFHQRVLDEMEQRLRRGAILIVVDRSRDLLSRFCSEALLLRDGRIAMRAPLAEAFHNSAVSQTF</sequence>
<dbReference type="PANTHER" id="PTHR46743">
    <property type="entry name" value="TEICHOIC ACIDS EXPORT ATP-BINDING PROTEIN TAGH"/>
    <property type="match status" value="1"/>
</dbReference>
<reference evidence="4 5" key="1">
    <citation type="journal article" date="2005" name="DNA Res.">
        <title>Complete genome sequence of the facultative anaerobic magnetotactic bacterium Magnetospirillum sp. strain AMB-1.</title>
        <authorList>
            <person name="Matsunaga T."/>
            <person name="Okamura Y."/>
            <person name="Fukuda Y."/>
            <person name="Wahyudi A.T."/>
            <person name="Murase Y."/>
            <person name="Takeyama H."/>
        </authorList>
    </citation>
    <scope>NUCLEOTIDE SEQUENCE [LARGE SCALE GENOMIC DNA]</scope>
    <source>
        <strain evidence="5">ATCC 700264 / AMB-1</strain>
    </source>
</reference>
<evidence type="ECO:0000313" key="5">
    <source>
        <dbReference type="Proteomes" id="UP000007058"/>
    </source>
</evidence>
<dbReference type="STRING" id="342108.amb1070"/>
<dbReference type="SUPFAM" id="SSF52540">
    <property type="entry name" value="P-loop containing nucleoside triphosphate hydrolases"/>
    <property type="match status" value="1"/>
</dbReference>
<dbReference type="GO" id="GO:0016887">
    <property type="term" value="F:ATP hydrolysis activity"/>
    <property type="evidence" value="ECO:0007669"/>
    <property type="project" value="InterPro"/>
</dbReference>
<dbReference type="AlphaFoldDB" id="Q2W8F1"/>
<dbReference type="SMART" id="SM00382">
    <property type="entry name" value="AAA"/>
    <property type="match status" value="1"/>
</dbReference>
<evidence type="ECO:0000313" key="4">
    <source>
        <dbReference type="EMBL" id="BAE49874.1"/>
    </source>
</evidence>
<proteinExistence type="predicted"/>
<evidence type="ECO:0000256" key="2">
    <source>
        <dbReference type="ARBA" id="ARBA00022840"/>
    </source>
</evidence>
<dbReference type="HOGENOM" id="CLU_000604_1_2_5"/>
<dbReference type="PROSITE" id="PS50893">
    <property type="entry name" value="ABC_TRANSPORTER_2"/>
    <property type="match status" value="1"/>
</dbReference>
<accession>Q2W8F1</accession>
<feature type="domain" description="ABC transporter" evidence="3">
    <location>
        <begin position="5"/>
        <end position="243"/>
    </location>
</feature>
<dbReference type="InterPro" id="IPR027417">
    <property type="entry name" value="P-loop_NTPase"/>
</dbReference>
<dbReference type="InterPro" id="IPR050683">
    <property type="entry name" value="Bact_Polysacc_Export_ATP-bd"/>
</dbReference>
<dbReference type="KEGG" id="mag:amb1070"/>
<evidence type="ECO:0000256" key="1">
    <source>
        <dbReference type="ARBA" id="ARBA00022741"/>
    </source>
</evidence>
<dbReference type="Pfam" id="PF00005">
    <property type="entry name" value="ABC_tran"/>
    <property type="match status" value="1"/>
</dbReference>
<gene>
    <name evidence="4" type="ordered locus">amb1070</name>
</gene>
<name>Q2W8F1_PARM1</name>